<keyword evidence="3" id="KW-1185">Reference proteome</keyword>
<accession>A0A7I8IYC2</accession>
<evidence type="ECO:0000313" key="2">
    <source>
        <dbReference type="EMBL" id="CAA7399289.1"/>
    </source>
</evidence>
<proteinExistence type="predicted"/>
<dbReference type="PANTHER" id="PTHR33962">
    <property type="entry name" value="RECQ-MEDIATED GENOME INSTABILITY PROTEIN 2 RMI2"/>
    <property type="match status" value="1"/>
</dbReference>
<dbReference type="GO" id="GO:0006281">
    <property type="term" value="P:DNA repair"/>
    <property type="evidence" value="ECO:0007669"/>
    <property type="project" value="TreeGrafter"/>
</dbReference>
<evidence type="ECO:0000313" key="3">
    <source>
        <dbReference type="Proteomes" id="UP000663760"/>
    </source>
</evidence>
<name>A0A7I8IYC2_SPIIN</name>
<dbReference type="GO" id="GO:0005829">
    <property type="term" value="C:cytosol"/>
    <property type="evidence" value="ECO:0007669"/>
    <property type="project" value="TreeGrafter"/>
</dbReference>
<dbReference type="EMBL" id="LR746270">
    <property type="protein sequence ID" value="CAA7399289.1"/>
    <property type="molecule type" value="Genomic_DNA"/>
</dbReference>
<reference evidence="1" key="1">
    <citation type="submission" date="2019-12" db="EMBL/GenBank/DDBJ databases">
        <authorList>
            <person name="Scholz U."/>
            <person name="Mascher M."/>
            <person name="Fiebig A."/>
        </authorList>
    </citation>
    <scope>NUCLEOTIDE SEQUENCE</scope>
</reference>
<evidence type="ECO:0000313" key="1">
    <source>
        <dbReference type="EMBL" id="CAA2623324.1"/>
    </source>
</evidence>
<dbReference type="GO" id="GO:0043007">
    <property type="term" value="P:maintenance of rDNA"/>
    <property type="evidence" value="ECO:0007669"/>
    <property type="project" value="TreeGrafter"/>
</dbReference>
<dbReference type="EMBL" id="LR743594">
    <property type="protein sequence ID" value="CAA2623324.1"/>
    <property type="molecule type" value="Genomic_DNA"/>
</dbReference>
<organism evidence="1">
    <name type="scientific">Spirodela intermedia</name>
    <name type="common">Intermediate duckweed</name>
    <dbReference type="NCBI Taxonomy" id="51605"/>
    <lineage>
        <taxon>Eukaryota</taxon>
        <taxon>Viridiplantae</taxon>
        <taxon>Streptophyta</taxon>
        <taxon>Embryophyta</taxon>
        <taxon>Tracheophyta</taxon>
        <taxon>Spermatophyta</taxon>
        <taxon>Magnoliopsida</taxon>
        <taxon>Liliopsida</taxon>
        <taxon>Araceae</taxon>
        <taxon>Lemnoideae</taxon>
        <taxon>Spirodela</taxon>
    </lineage>
</organism>
<dbReference type="GO" id="GO:0016607">
    <property type="term" value="C:nuclear speck"/>
    <property type="evidence" value="ECO:0007669"/>
    <property type="project" value="TreeGrafter"/>
</dbReference>
<sequence>MDYSLAALKLFCGQLKDAAESPATTPPSTSAASSCSSATAAASSTLFGILFQRAWLQGVLVAAADVGIGERGRFVLDDGTGLVVLSLSKENQQHDDWAVGMYVMAVGQFVPRAGDIPLVKVHKMVNLSPHPDREAIWHLEVIEAYKLFYQSLPED</sequence>
<gene>
    <name evidence="1" type="ORF">SI7747_07009262</name>
    <name evidence="2" type="ORF">SI8410_07009959</name>
</gene>
<dbReference type="AlphaFoldDB" id="A0A7I8IYC2"/>
<dbReference type="Pfam" id="PF16100">
    <property type="entry name" value="RMI2"/>
    <property type="match status" value="1"/>
</dbReference>
<dbReference type="Proteomes" id="UP000663760">
    <property type="component" value="Chromosome 7"/>
</dbReference>
<dbReference type="InterPro" id="IPR012340">
    <property type="entry name" value="NA-bd_OB-fold"/>
</dbReference>
<dbReference type="OrthoDB" id="59690at2759"/>
<dbReference type="InterPro" id="IPR032245">
    <property type="entry name" value="RMI2"/>
</dbReference>
<dbReference type="GO" id="GO:2000042">
    <property type="term" value="P:negative regulation of double-strand break repair via homologous recombination"/>
    <property type="evidence" value="ECO:0007669"/>
    <property type="project" value="TreeGrafter"/>
</dbReference>
<dbReference type="GO" id="GO:0033045">
    <property type="term" value="P:regulation of sister chromatid segregation"/>
    <property type="evidence" value="ECO:0007669"/>
    <property type="project" value="TreeGrafter"/>
</dbReference>
<dbReference type="PANTHER" id="PTHR33962:SF1">
    <property type="entry name" value="RECQ-MEDIATED GENOME INSTABILITY PROTEIN 2"/>
    <property type="match status" value="1"/>
</dbReference>
<protein>
    <submittedName>
        <fullName evidence="1">Uncharacterized protein</fullName>
    </submittedName>
</protein>
<dbReference type="Gene3D" id="2.40.50.140">
    <property type="entry name" value="Nucleic acid-binding proteins"/>
    <property type="match status" value="1"/>
</dbReference>